<dbReference type="Pfam" id="PF13188">
    <property type="entry name" value="PAS_8"/>
    <property type="match status" value="1"/>
</dbReference>
<evidence type="ECO:0000259" key="5">
    <source>
        <dbReference type="PROSITE" id="PS50111"/>
    </source>
</evidence>
<dbReference type="PRINTS" id="PR00260">
    <property type="entry name" value="CHEMTRNSDUCR"/>
</dbReference>
<dbReference type="OrthoDB" id="3378718at2"/>
<dbReference type="AlphaFoldDB" id="A0A3S0ID31"/>
<dbReference type="Gene3D" id="3.30.450.20">
    <property type="entry name" value="PAS domain"/>
    <property type="match status" value="1"/>
</dbReference>
<evidence type="ECO:0000256" key="1">
    <source>
        <dbReference type="ARBA" id="ARBA00023224"/>
    </source>
</evidence>
<dbReference type="EMBL" id="RXMA01000020">
    <property type="protein sequence ID" value="RTR17268.1"/>
    <property type="molecule type" value="Genomic_DNA"/>
</dbReference>
<evidence type="ECO:0000256" key="3">
    <source>
        <dbReference type="PROSITE-ProRule" id="PRU00284"/>
    </source>
</evidence>
<feature type="transmembrane region" description="Helical" evidence="4">
    <location>
        <begin position="196"/>
        <end position="219"/>
    </location>
</feature>
<dbReference type="InterPro" id="IPR000014">
    <property type="entry name" value="PAS"/>
</dbReference>
<protein>
    <submittedName>
        <fullName evidence="6">PAS domain-containing protein</fullName>
    </submittedName>
</protein>
<dbReference type="Gene3D" id="1.10.287.950">
    <property type="entry name" value="Methyl-accepting chemotaxis protein"/>
    <property type="match status" value="1"/>
</dbReference>
<dbReference type="GO" id="GO:0007165">
    <property type="term" value="P:signal transduction"/>
    <property type="evidence" value="ECO:0007669"/>
    <property type="project" value="UniProtKB-KW"/>
</dbReference>
<keyword evidence="7" id="KW-1185">Reference proteome</keyword>
<dbReference type="PROSITE" id="PS50111">
    <property type="entry name" value="CHEMOTAXIS_TRANSDUC_2"/>
    <property type="match status" value="1"/>
</dbReference>
<dbReference type="RefSeq" id="WP_126618319.1">
    <property type="nucleotide sequence ID" value="NZ_JBHUCY010000056.1"/>
</dbReference>
<dbReference type="PANTHER" id="PTHR32089">
    <property type="entry name" value="METHYL-ACCEPTING CHEMOTAXIS PROTEIN MCPB"/>
    <property type="match status" value="1"/>
</dbReference>
<dbReference type="GO" id="GO:0004888">
    <property type="term" value="F:transmembrane signaling receptor activity"/>
    <property type="evidence" value="ECO:0007669"/>
    <property type="project" value="InterPro"/>
</dbReference>
<dbReference type="PANTHER" id="PTHR32089:SF112">
    <property type="entry name" value="LYSOZYME-LIKE PROTEIN-RELATED"/>
    <property type="match status" value="1"/>
</dbReference>
<dbReference type="SUPFAM" id="SSF58104">
    <property type="entry name" value="Methyl-accepting chemotaxis protein (MCP) signaling domain"/>
    <property type="match status" value="1"/>
</dbReference>
<accession>A0A3S0ID31</accession>
<comment type="similarity">
    <text evidence="2">Belongs to the methyl-accepting chemotaxis (MCP) protein family.</text>
</comment>
<keyword evidence="4" id="KW-0472">Membrane</keyword>
<sequence length="659" mass="70788">MLTRLIKSLPLAVFLAVVSMAVTAMFLAVIVVNSRAFDEFQVNGPVYRTIVRDKDLLADILPPPSYVIESYLTLTLLKDAASDADRKALVNRFQTLKKEYQDRFDYWKGQTLPPDIAALFFGDSDRNARSFFTIAENELIPSLIQGKGDAATAYKRLSAAYGDHRRAIDAIVTRANAQLTKTETDTASRVEGINRLTLTVAIAAFAVLAIAFLLLHITVARPVARATRTLADLAQGRDDSTVEDTNGRGEIPTLWRSIQALQATVAQAFRQSQMLEQMAAPVMMAESQGLTITYMNKAALEMLRALQPHLPCKAEEMVGQSVDLFHTKPAGPRRVLSNPALLPHTARIQVGPESFELRVSAIHNRDGGYAGPLLNWSLVTAQAQMAARFEAEIGSVVAELTEEADKIAKITHDMANRQETGASRSISVADAAESTNRDINSLAAAAEELSSSIDEIGRQVATASATTREGVTNVDAVAEQITRLKTAASEIGTVVQLINDIAGQTNLLALNATIEAARAGEAGKGFAVVASEVKALANQTARATDEIARRIDAIQNETDAAVNGFSRVRGVIGTVDEIAGNIAAAIEEQSAVTKEMTRSVVGVTKDMQEVSTSITDVTMGSIRSGAGAIDVLWSAEGLKEASHRLSDASDAFLTSIRRQ</sequence>
<evidence type="ECO:0000256" key="4">
    <source>
        <dbReference type="SAM" id="Phobius"/>
    </source>
</evidence>
<proteinExistence type="inferred from homology"/>
<evidence type="ECO:0000313" key="7">
    <source>
        <dbReference type="Proteomes" id="UP000277007"/>
    </source>
</evidence>
<comment type="caution">
    <text evidence="6">The sequence shown here is derived from an EMBL/GenBank/DDBJ whole genome shotgun (WGS) entry which is preliminary data.</text>
</comment>
<dbReference type="Gene3D" id="6.10.340.10">
    <property type="match status" value="1"/>
</dbReference>
<reference evidence="6 7" key="1">
    <citation type="submission" date="2018-12" db="EMBL/GenBank/DDBJ databases">
        <authorList>
            <person name="Yang Y."/>
        </authorList>
    </citation>
    <scope>NUCLEOTIDE SEQUENCE [LARGE SCALE GENOMIC DNA]</scope>
    <source>
        <strain evidence="6 7">L-25-5w-1</strain>
    </source>
</reference>
<dbReference type="Proteomes" id="UP000277007">
    <property type="component" value="Unassembled WGS sequence"/>
</dbReference>
<evidence type="ECO:0000256" key="2">
    <source>
        <dbReference type="ARBA" id="ARBA00029447"/>
    </source>
</evidence>
<gene>
    <name evidence="6" type="ORF">EJ903_18815</name>
</gene>
<keyword evidence="4" id="KW-1133">Transmembrane helix</keyword>
<dbReference type="Pfam" id="PF00015">
    <property type="entry name" value="MCPsignal"/>
    <property type="match status" value="1"/>
</dbReference>
<dbReference type="InterPro" id="IPR004089">
    <property type="entry name" value="MCPsignal_dom"/>
</dbReference>
<feature type="domain" description="Methyl-accepting transducer" evidence="5">
    <location>
        <begin position="403"/>
        <end position="625"/>
    </location>
</feature>
<organism evidence="6 7">
    <name type="scientific">Azospirillum griseum</name>
    <dbReference type="NCBI Taxonomy" id="2496639"/>
    <lineage>
        <taxon>Bacteria</taxon>
        <taxon>Pseudomonadati</taxon>
        <taxon>Pseudomonadota</taxon>
        <taxon>Alphaproteobacteria</taxon>
        <taxon>Rhodospirillales</taxon>
        <taxon>Azospirillaceae</taxon>
        <taxon>Azospirillum</taxon>
    </lineage>
</organism>
<dbReference type="InterPro" id="IPR004090">
    <property type="entry name" value="Chemotax_Me-accpt_rcpt"/>
</dbReference>
<keyword evidence="4" id="KW-0812">Transmembrane</keyword>
<dbReference type="GO" id="GO:0006935">
    <property type="term" value="P:chemotaxis"/>
    <property type="evidence" value="ECO:0007669"/>
    <property type="project" value="InterPro"/>
</dbReference>
<keyword evidence="1 3" id="KW-0807">Transducer</keyword>
<dbReference type="GO" id="GO:0016020">
    <property type="term" value="C:membrane"/>
    <property type="evidence" value="ECO:0007669"/>
    <property type="project" value="InterPro"/>
</dbReference>
<evidence type="ECO:0000313" key="6">
    <source>
        <dbReference type="EMBL" id="RTR17268.1"/>
    </source>
</evidence>
<feature type="transmembrane region" description="Helical" evidence="4">
    <location>
        <begin position="12"/>
        <end position="32"/>
    </location>
</feature>
<dbReference type="SMART" id="SM00283">
    <property type="entry name" value="MA"/>
    <property type="match status" value="1"/>
</dbReference>
<name>A0A3S0ID31_9PROT</name>